<evidence type="ECO:0000313" key="8">
    <source>
        <dbReference type="EMBL" id="EKC40545.1"/>
    </source>
</evidence>
<keyword evidence="3 5" id="KW-1133">Transmembrane helix</keyword>
<dbReference type="InterPro" id="IPR006202">
    <property type="entry name" value="Neur_chan_lig-bd"/>
</dbReference>
<name>K1RGL0_MAGGI</name>
<dbReference type="SUPFAM" id="SSF90112">
    <property type="entry name" value="Neurotransmitter-gated ion-channel transmembrane pore"/>
    <property type="match status" value="1"/>
</dbReference>
<gene>
    <name evidence="8" type="ORF">CGI_10025599</name>
</gene>
<evidence type="ECO:0000256" key="4">
    <source>
        <dbReference type="ARBA" id="ARBA00023136"/>
    </source>
</evidence>
<dbReference type="Gene3D" id="1.20.58.390">
    <property type="entry name" value="Neurotransmitter-gated ion-channel transmembrane domain"/>
    <property type="match status" value="1"/>
</dbReference>
<sequence length="151" mass="17199">QKWVDDRLRWSKAKYPDVAHVYCPSSEIWTPQLFIVNSPHGEWSLISSSVFTEELHESREDGVVETYSQLDIFVEMERKSSYYVTSVLLPIVLTSFLSLFVFLLPVESGEKVGFILTVLLALEVLLTLVSDQVPSTSINTSILCKLHETYP</sequence>
<dbReference type="Pfam" id="PF02931">
    <property type="entry name" value="Neur_chan_LBD"/>
    <property type="match status" value="1"/>
</dbReference>
<evidence type="ECO:0000259" key="7">
    <source>
        <dbReference type="Pfam" id="PF02932"/>
    </source>
</evidence>
<dbReference type="PANTHER" id="PTHR18945">
    <property type="entry name" value="NEUROTRANSMITTER GATED ION CHANNEL"/>
    <property type="match status" value="1"/>
</dbReference>
<dbReference type="GO" id="GO:0016020">
    <property type="term" value="C:membrane"/>
    <property type="evidence" value="ECO:0007669"/>
    <property type="project" value="UniProtKB-SubCell"/>
</dbReference>
<feature type="domain" description="Neurotransmitter-gated ion-channel transmembrane" evidence="7">
    <location>
        <begin position="88"/>
        <end position="144"/>
    </location>
</feature>
<proteinExistence type="predicted"/>
<dbReference type="AlphaFoldDB" id="K1RGL0"/>
<dbReference type="Pfam" id="PF02932">
    <property type="entry name" value="Neur_chan_memb"/>
    <property type="match status" value="1"/>
</dbReference>
<feature type="non-terminal residue" evidence="8">
    <location>
        <position position="1"/>
    </location>
</feature>
<evidence type="ECO:0000256" key="2">
    <source>
        <dbReference type="ARBA" id="ARBA00022692"/>
    </source>
</evidence>
<dbReference type="Gene3D" id="2.70.170.10">
    <property type="entry name" value="Neurotransmitter-gated ion-channel ligand-binding domain"/>
    <property type="match status" value="1"/>
</dbReference>
<dbReference type="InterPro" id="IPR036734">
    <property type="entry name" value="Neur_chan_lig-bd_sf"/>
</dbReference>
<dbReference type="GO" id="GO:0005230">
    <property type="term" value="F:extracellular ligand-gated monoatomic ion channel activity"/>
    <property type="evidence" value="ECO:0007669"/>
    <property type="project" value="InterPro"/>
</dbReference>
<protein>
    <submittedName>
        <fullName evidence="8">CHRNA7-FAM7A fusion protein</fullName>
    </submittedName>
</protein>
<dbReference type="GO" id="GO:0004888">
    <property type="term" value="F:transmembrane signaling receptor activity"/>
    <property type="evidence" value="ECO:0007669"/>
    <property type="project" value="InterPro"/>
</dbReference>
<keyword evidence="2 5" id="KW-0812">Transmembrane</keyword>
<dbReference type="InterPro" id="IPR036719">
    <property type="entry name" value="Neuro-gated_channel_TM_sf"/>
</dbReference>
<evidence type="ECO:0000259" key="6">
    <source>
        <dbReference type="Pfam" id="PF02931"/>
    </source>
</evidence>
<evidence type="ECO:0000256" key="5">
    <source>
        <dbReference type="SAM" id="Phobius"/>
    </source>
</evidence>
<dbReference type="InterPro" id="IPR038050">
    <property type="entry name" value="Neuro_actylchol_rec"/>
</dbReference>
<feature type="transmembrane region" description="Helical" evidence="5">
    <location>
        <begin position="112"/>
        <end position="129"/>
    </location>
</feature>
<dbReference type="HOGENOM" id="CLU_1735986_0_0_1"/>
<accession>K1RGL0</accession>
<evidence type="ECO:0000256" key="1">
    <source>
        <dbReference type="ARBA" id="ARBA00004141"/>
    </source>
</evidence>
<feature type="domain" description="Neurotransmitter-gated ion-channel ligand-binding" evidence="6">
    <location>
        <begin position="1"/>
        <end position="44"/>
    </location>
</feature>
<dbReference type="InterPro" id="IPR006201">
    <property type="entry name" value="Neur_channel"/>
</dbReference>
<feature type="transmembrane region" description="Helical" evidence="5">
    <location>
        <begin position="82"/>
        <end position="106"/>
    </location>
</feature>
<dbReference type="EMBL" id="JH818947">
    <property type="protein sequence ID" value="EKC40545.1"/>
    <property type="molecule type" value="Genomic_DNA"/>
</dbReference>
<reference evidence="8" key="1">
    <citation type="journal article" date="2012" name="Nature">
        <title>The oyster genome reveals stress adaptation and complexity of shell formation.</title>
        <authorList>
            <person name="Zhang G."/>
            <person name="Fang X."/>
            <person name="Guo X."/>
            <person name="Li L."/>
            <person name="Luo R."/>
            <person name="Xu F."/>
            <person name="Yang P."/>
            <person name="Zhang L."/>
            <person name="Wang X."/>
            <person name="Qi H."/>
            <person name="Xiong Z."/>
            <person name="Que H."/>
            <person name="Xie Y."/>
            <person name="Holland P.W."/>
            <person name="Paps J."/>
            <person name="Zhu Y."/>
            <person name="Wu F."/>
            <person name="Chen Y."/>
            <person name="Wang J."/>
            <person name="Peng C."/>
            <person name="Meng J."/>
            <person name="Yang L."/>
            <person name="Liu J."/>
            <person name="Wen B."/>
            <person name="Zhang N."/>
            <person name="Huang Z."/>
            <person name="Zhu Q."/>
            <person name="Feng Y."/>
            <person name="Mount A."/>
            <person name="Hedgecock D."/>
            <person name="Xu Z."/>
            <person name="Liu Y."/>
            <person name="Domazet-Loso T."/>
            <person name="Du Y."/>
            <person name="Sun X."/>
            <person name="Zhang S."/>
            <person name="Liu B."/>
            <person name="Cheng P."/>
            <person name="Jiang X."/>
            <person name="Li J."/>
            <person name="Fan D."/>
            <person name="Wang W."/>
            <person name="Fu W."/>
            <person name="Wang T."/>
            <person name="Wang B."/>
            <person name="Zhang J."/>
            <person name="Peng Z."/>
            <person name="Li Y."/>
            <person name="Li N."/>
            <person name="Wang J."/>
            <person name="Chen M."/>
            <person name="He Y."/>
            <person name="Tan F."/>
            <person name="Song X."/>
            <person name="Zheng Q."/>
            <person name="Huang R."/>
            <person name="Yang H."/>
            <person name="Du X."/>
            <person name="Chen L."/>
            <person name="Yang M."/>
            <person name="Gaffney P.M."/>
            <person name="Wang S."/>
            <person name="Luo L."/>
            <person name="She Z."/>
            <person name="Ming Y."/>
            <person name="Huang W."/>
            <person name="Zhang S."/>
            <person name="Huang B."/>
            <person name="Zhang Y."/>
            <person name="Qu T."/>
            <person name="Ni P."/>
            <person name="Miao G."/>
            <person name="Wang J."/>
            <person name="Wang Q."/>
            <person name="Steinberg C.E."/>
            <person name="Wang H."/>
            <person name="Li N."/>
            <person name="Qian L."/>
            <person name="Zhang G."/>
            <person name="Li Y."/>
            <person name="Yang H."/>
            <person name="Liu X."/>
            <person name="Wang J."/>
            <person name="Yin Y."/>
            <person name="Wang J."/>
        </authorList>
    </citation>
    <scope>NUCLEOTIDE SEQUENCE [LARGE SCALE GENOMIC DNA]</scope>
    <source>
        <strain evidence="8">05x7-T-G4-1.051#20</strain>
    </source>
</reference>
<keyword evidence="4 5" id="KW-0472">Membrane</keyword>
<evidence type="ECO:0000256" key="3">
    <source>
        <dbReference type="ARBA" id="ARBA00022989"/>
    </source>
</evidence>
<dbReference type="SUPFAM" id="SSF63712">
    <property type="entry name" value="Nicotinic receptor ligand binding domain-like"/>
    <property type="match status" value="1"/>
</dbReference>
<organism evidence="8">
    <name type="scientific">Magallana gigas</name>
    <name type="common">Pacific oyster</name>
    <name type="synonym">Crassostrea gigas</name>
    <dbReference type="NCBI Taxonomy" id="29159"/>
    <lineage>
        <taxon>Eukaryota</taxon>
        <taxon>Metazoa</taxon>
        <taxon>Spiralia</taxon>
        <taxon>Lophotrochozoa</taxon>
        <taxon>Mollusca</taxon>
        <taxon>Bivalvia</taxon>
        <taxon>Autobranchia</taxon>
        <taxon>Pteriomorphia</taxon>
        <taxon>Ostreida</taxon>
        <taxon>Ostreoidea</taxon>
        <taxon>Ostreidae</taxon>
        <taxon>Magallana</taxon>
    </lineage>
</organism>
<dbReference type="InterPro" id="IPR006029">
    <property type="entry name" value="Neurotrans-gated_channel_TM"/>
</dbReference>
<comment type="subcellular location">
    <subcellularLocation>
        <location evidence="1">Membrane</location>
        <topology evidence="1">Multi-pass membrane protein</topology>
    </subcellularLocation>
</comment>